<feature type="domain" description="Amidohydrolase-related" evidence="2">
    <location>
        <begin position="139"/>
        <end position="402"/>
    </location>
</feature>
<dbReference type="GO" id="GO:0019748">
    <property type="term" value="P:secondary metabolic process"/>
    <property type="evidence" value="ECO:0007669"/>
    <property type="project" value="TreeGrafter"/>
</dbReference>
<dbReference type="GO" id="GO:0016787">
    <property type="term" value="F:hydrolase activity"/>
    <property type="evidence" value="ECO:0007669"/>
    <property type="project" value="InterPro"/>
</dbReference>
<evidence type="ECO:0000256" key="1">
    <source>
        <dbReference type="ARBA" id="ARBA00023239"/>
    </source>
</evidence>
<dbReference type="InterPro" id="IPR006680">
    <property type="entry name" value="Amidohydro-rel"/>
</dbReference>
<evidence type="ECO:0000313" key="3">
    <source>
        <dbReference type="EMBL" id="ADN68493.1"/>
    </source>
</evidence>
<dbReference type="GO" id="GO:0016831">
    <property type="term" value="F:carboxy-lyase activity"/>
    <property type="evidence" value="ECO:0007669"/>
    <property type="project" value="InterPro"/>
</dbReference>
<reference evidence="3" key="1">
    <citation type="journal article" date="2010" name="ChemBioChem">
        <title>Analysis of the sorangicin gene cluster reinforces the utility of a combined phylogenetic/retrobiosynthetic analysis for deciphering natural product assembly by trans-AT PKS.</title>
        <authorList>
            <person name="Irschik H."/>
            <person name="Kopp M."/>
            <person name="Weissman K.J."/>
            <person name="Buntin K."/>
            <person name="Piel J."/>
            <person name="Muller R."/>
        </authorList>
    </citation>
    <scope>NUCLEOTIDE SEQUENCE</scope>
    <source>
        <strain evidence="3">So ce12</strain>
    </source>
</reference>
<proteinExistence type="predicted"/>
<sequence>MSNSITTAAEARYGKASKRRRLITTDSHISVPFEVADELPAKYRRFVPHLDRRADGTYLMRPDIANMMSISEAQHPLVAGVKVDLDDEANMARLAIGNSQGHIAVSLYPKGRLAEMEKEGVVAEVLLGKSATGYFGGPDPDASVAWCKLNNDWYADTYKDYLGQFAPSITLPVPAGMAACVKELERAAGLGLRPVLMPEVIRDKPWYLREWEPLWEACAALKIPFVLHISGTGLLMPWVSLKPEENPAGSLNTWIGMAGHTAELLGMFVNSGILERHPDLQVVFTELHAGWLAWAMHLYDHYTLDPVNREQAKNFGYPVSSLKELPSYYIKRQVKCSFLWDPIAIKNRHETGLDCLMWSNDYPHTESMWPDSQVLIEKQFAGVPEDEIAKLVHDNAAKLYGFTV</sequence>
<accession>E5FNF4</accession>
<evidence type="ECO:0000259" key="2">
    <source>
        <dbReference type="Pfam" id="PF04909"/>
    </source>
</evidence>
<dbReference type="SUPFAM" id="SSF51556">
    <property type="entry name" value="Metallo-dependent hydrolases"/>
    <property type="match status" value="1"/>
</dbReference>
<gene>
    <name evidence="3" type="primary">sorS</name>
</gene>
<dbReference type="Pfam" id="PF04909">
    <property type="entry name" value="Amidohydro_2"/>
    <property type="match status" value="1"/>
</dbReference>
<dbReference type="PANTHER" id="PTHR21240:SF30">
    <property type="entry name" value="AMIDOHYDROLASE-RELATED DOMAIN-CONTAINING PROTEIN-RELATED"/>
    <property type="match status" value="1"/>
</dbReference>
<name>E5FNF4_SORCE</name>
<dbReference type="EMBL" id="HM584908">
    <property type="protein sequence ID" value="ADN68493.1"/>
    <property type="molecule type" value="Genomic_DNA"/>
</dbReference>
<dbReference type="GO" id="GO:0005829">
    <property type="term" value="C:cytosol"/>
    <property type="evidence" value="ECO:0007669"/>
    <property type="project" value="TreeGrafter"/>
</dbReference>
<dbReference type="Gene3D" id="3.20.20.140">
    <property type="entry name" value="Metal-dependent hydrolases"/>
    <property type="match status" value="1"/>
</dbReference>
<dbReference type="InterPro" id="IPR032465">
    <property type="entry name" value="ACMSD"/>
</dbReference>
<dbReference type="InterPro" id="IPR032466">
    <property type="entry name" value="Metal_Hydrolase"/>
</dbReference>
<organism evidence="3">
    <name type="scientific">Sorangium cellulosum</name>
    <name type="common">Polyangium cellulosum</name>
    <dbReference type="NCBI Taxonomy" id="56"/>
    <lineage>
        <taxon>Bacteria</taxon>
        <taxon>Pseudomonadati</taxon>
        <taxon>Myxococcota</taxon>
        <taxon>Polyangia</taxon>
        <taxon>Polyangiales</taxon>
        <taxon>Polyangiaceae</taxon>
        <taxon>Sorangium</taxon>
    </lineage>
</organism>
<protein>
    <submittedName>
        <fullName evidence="3">SorS</fullName>
    </submittedName>
</protein>
<dbReference type="PANTHER" id="PTHR21240">
    <property type="entry name" value="2-AMINO-3-CARBOXYLMUCONATE-6-SEMIALDEHYDE DECARBOXYLASE"/>
    <property type="match status" value="1"/>
</dbReference>
<keyword evidence="1" id="KW-0456">Lyase</keyword>
<dbReference type="AlphaFoldDB" id="E5FNF4"/>